<feature type="compositionally biased region" description="Acidic residues" evidence="2">
    <location>
        <begin position="1046"/>
        <end position="1070"/>
    </location>
</feature>
<keyword evidence="5" id="KW-1185">Reference proteome</keyword>
<name>A0AAD3H9D2_9STRA</name>
<comment type="caution">
    <text evidence="4">The sequence shown here is derived from an EMBL/GenBank/DDBJ whole genome shotgun (WGS) entry which is preliminary data.</text>
</comment>
<dbReference type="PROSITE" id="PS50158">
    <property type="entry name" value="ZF_CCHC"/>
    <property type="match status" value="1"/>
</dbReference>
<gene>
    <name evidence="4" type="ORF">CTEN210_11933</name>
</gene>
<keyword evidence="1" id="KW-0863">Zinc-finger</keyword>
<dbReference type="GO" id="GO:0008270">
    <property type="term" value="F:zinc ion binding"/>
    <property type="evidence" value="ECO:0007669"/>
    <property type="project" value="UniProtKB-KW"/>
</dbReference>
<reference evidence="4 5" key="1">
    <citation type="journal article" date="2021" name="Sci. Rep.">
        <title>The genome of the diatom Chaetoceros tenuissimus carries an ancient integrated fragment of an extant virus.</title>
        <authorList>
            <person name="Hongo Y."/>
            <person name="Kimura K."/>
            <person name="Takaki Y."/>
            <person name="Yoshida Y."/>
            <person name="Baba S."/>
            <person name="Kobayashi G."/>
            <person name="Nagasaki K."/>
            <person name="Hano T."/>
            <person name="Tomaru Y."/>
        </authorList>
    </citation>
    <scope>NUCLEOTIDE SEQUENCE [LARGE SCALE GENOMIC DNA]</scope>
    <source>
        <strain evidence="4 5">NIES-3715</strain>
    </source>
</reference>
<feature type="compositionally biased region" description="Acidic residues" evidence="2">
    <location>
        <begin position="982"/>
        <end position="1036"/>
    </location>
</feature>
<dbReference type="EMBL" id="BLLK01000049">
    <property type="protein sequence ID" value="GFH55457.1"/>
    <property type="molecule type" value="Genomic_DNA"/>
</dbReference>
<evidence type="ECO:0000256" key="2">
    <source>
        <dbReference type="SAM" id="MobiDB-lite"/>
    </source>
</evidence>
<feature type="region of interest" description="Disordered" evidence="2">
    <location>
        <begin position="1"/>
        <end position="81"/>
    </location>
</feature>
<feature type="compositionally biased region" description="Pro residues" evidence="2">
    <location>
        <begin position="18"/>
        <end position="28"/>
    </location>
</feature>
<proteinExistence type="predicted"/>
<keyword evidence="1" id="KW-0479">Metal-binding</keyword>
<dbReference type="InterPro" id="IPR001878">
    <property type="entry name" value="Znf_CCHC"/>
</dbReference>
<evidence type="ECO:0000259" key="3">
    <source>
        <dbReference type="PROSITE" id="PS50158"/>
    </source>
</evidence>
<dbReference type="AlphaFoldDB" id="A0AAD3H9D2"/>
<evidence type="ECO:0000313" key="5">
    <source>
        <dbReference type="Proteomes" id="UP001054902"/>
    </source>
</evidence>
<feature type="compositionally biased region" description="Basic residues" evidence="2">
    <location>
        <begin position="36"/>
        <end position="60"/>
    </location>
</feature>
<feature type="domain" description="CCHC-type" evidence="3">
    <location>
        <begin position="389"/>
        <end position="404"/>
    </location>
</feature>
<accession>A0AAD3H9D2</accession>
<feature type="region of interest" description="Disordered" evidence="2">
    <location>
        <begin position="980"/>
        <end position="1081"/>
    </location>
</feature>
<evidence type="ECO:0000313" key="4">
    <source>
        <dbReference type="EMBL" id="GFH55457.1"/>
    </source>
</evidence>
<dbReference type="GO" id="GO:0003676">
    <property type="term" value="F:nucleic acid binding"/>
    <property type="evidence" value="ECO:0007669"/>
    <property type="project" value="InterPro"/>
</dbReference>
<dbReference type="Proteomes" id="UP001054902">
    <property type="component" value="Unassembled WGS sequence"/>
</dbReference>
<keyword evidence="1" id="KW-0862">Zinc</keyword>
<evidence type="ECO:0000256" key="1">
    <source>
        <dbReference type="PROSITE-ProRule" id="PRU00047"/>
    </source>
</evidence>
<organism evidence="4 5">
    <name type="scientific">Chaetoceros tenuissimus</name>
    <dbReference type="NCBI Taxonomy" id="426638"/>
    <lineage>
        <taxon>Eukaryota</taxon>
        <taxon>Sar</taxon>
        <taxon>Stramenopiles</taxon>
        <taxon>Ochrophyta</taxon>
        <taxon>Bacillariophyta</taxon>
        <taxon>Coscinodiscophyceae</taxon>
        <taxon>Chaetocerotophycidae</taxon>
        <taxon>Chaetocerotales</taxon>
        <taxon>Chaetocerotaceae</taxon>
        <taxon>Chaetoceros</taxon>
    </lineage>
</organism>
<sequence length="1223" mass="137474">MSGEERNSGDAGSATSTDPPPNPSPAPDTPADRASGRRRRGGGRGGRGRGRGGRGGRGGHRSSATTEEEVPTSAPLKSPLFCLPSESKSLKTYDKTVGVLRTYVLEKLEYGDDLFPIIDDMKDLDMSTIRPMEPGASASKLDTMEFDLEVDYYFYRKKAYTKNTAIGYDLIWNQSTKGLQQKLLGVKGYIEAKKSKDMLWLLKAVKDTVYQFDKVKPLELSTDDALERIIKCRQGQMDLPEFHKTFMSYVKVYEQNAGYFGVSSTDILALQDELKAKQLSDDEYKVQFKEGIQNTRDRAVGIAFLKRADKHRYQELQNTLQNNFLNGTDDYPNDISEALNKLTYFQPTLPSVTRASTSGYQSGLSFFLASSPHTAITGTDGNLNEEWICYRCGCPGHKSFGCPKSDTEAATSLAATRAAQPVSTPTGVNFSSFSFHNCSSSFMRDLRDHFILLDSQGSDHLFCNESLVDNVKGKRFGLKTHSNGGSLQYCRQGSFKGLSEVWINTNGIANILSLGRLTELGIRVTLDTGTDNAFVVHLHDTQLRFHKLRECLYVLDLRTINVPFSFNMVPTEPSVHINSGTTTTNEERKSVTFLNTVRERESQFNRREVQGANMAITLRQHLGSVSKSALTNAVQQLQDCPITVADVKRSVYIHGDYPSSAKGRSTWKKPTPIPVLNPINIPDELFKDIQNITLCIDFFYVNGIPVFHTISKNVKFRSVSFPTNKTHATILQEYNDVKRIYEAQGFNVTQVCADNEFDCIRMDTMPTHLETVGANEHVPEVERSIRYIKECTRACLHDLPYTKISKQMTIGIIKTITKYCNAFYGADNVGDKLSPRNIVLGLPDLSFKRICQMRTCMPAMVTVRRKKTNTMSTRAVEAIALSPQNDHGAWYFQSLSTGRKIRSHIYKPLPISDRIVNRVKELGTQDNMPDIQDGKMIFEWAPGDPIDDDDLEVLQMNVATQDEDNGADNNVVLQNNQFAAFTDDDDDYDSDEDSDFDGDDNDDNNDQSVEVAEEDVEENEDNDEESIDDIIEEITSSDEHTSDENSASDEIEVEDVSDEDSKSDDDESSEENTGLGHRTRKPNSKYYNESFSFLQTPFEELEVDDRKEFFKHATDSYMTNGDTRLLQRFITGFVFTQMQTTEQMSAKKGIEMFEDEAVNALFKELAQLVDMSTFKPRKAEDLTRAQKRAALQAINLIKRKRCGKLKGRTVANGKQQKGKYDKS</sequence>
<protein>
    <recommendedName>
        <fullName evidence="3">CCHC-type domain-containing protein</fullName>
    </recommendedName>
</protein>